<organism evidence="2 3">
    <name type="scientific">Portunus trituberculatus</name>
    <name type="common">Swimming crab</name>
    <name type="synonym">Neptunus trituberculatus</name>
    <dbReference type="NCBI Taxonomy" id="210409"/>
    <lineage>
        <taxon>Eukaryota</taxon>
        <taxon>Metazoa</taxon>
        <taxon>Ecdysozoa</taxon>
        <taxon>Arthropoda</taxon>
        <taxon>Crustacea</taxon>
        <taxon>Multicrustacea</taxon>
        <taxon>Malacostraca</taxon>
        <taxon>Eumalacostraca</taxon>
        <taxon>Eucarida</taxon>
        <taxon>Decapoda</taxon>
        <taxon>Pleocyemata</taxon>
        <taxon>Brachyura</taxon>
        <taxon>Eubrachyura</taxon>
        <taxon>Portunoidea</taxon>
        <taxon>Portunidae</taxon>
        <taxon>Portuninae</taxon>
        <taxon>Portunus</taxon>
    </lineage>
</organism>
<evidence type="ECO:0000256" key="1">
    <source>
        <dbReference type="SAM" id="MobiDB-lite"/>
    </source>
</evidence>
<gene>
    <name evidence="2" type="ORF">E2C01_035995</name>
</gene>
<proteinExistence type="predicted"/>
<accession>A0A5B7FB84</accession>
<feature type="compositionally biased region" description="Pro residues" evidence="1">
    <location>
        <begin position="19"/>
        <end position="30"/>
    </location>
</feature>
<name>A0A5B7FB84_PORTR</name>
<dbReference type="Proteomes" id="UP000324222">
    <property type="component" value="Unassembled WGS sequence"/>
</dbReference>
<evidence type="ECO:0000313" key="3">
    <source>
        <dbReference type="Proteomes" id="UP000324222"/>
    </source>
</evidence>
<reference evidence="2 3" key="1">
    <citation type="submission" date="2019-05" db="EMBL/GenBank/DDBJ databases">
        <title>Another draft genome of Portunus trituberculatus and its Hox gene families provides insights of decapod evolution.</title>
        <authorList>
            <person name="Jeong J.-H."/>
            <person name="Song I."/>
            <person name="Kim S."/>
            <person name="Choi T."/>
            <person name="Kim D."/>
            <person name="Ryu S."/>
            <person name="Kim W."/>
        </authorList>
    </citation>
    <scope>NUCLEOTIDE SEQUENCE [LARGE SCALE GENOMIC DNA]</scope>
    <source>
        <tissue evidence="2">Muscle</tissue>
    </source>
</reference>
<comment type="caution">
    <text evidence="2">The sequence shown here is derived from an EMBL/GenBank/DDBJ whole genome shotgun (WGS) entry which is preliminary data.</text>
</comment>
<keyword evidence="3" id="KW-1185">Reference proteome</keyword>
<dbReference type="AlphaFoldDB" id="A0A5B7FB84"/>
<dbReference type="EMBL" id="VSRR010005412">
    <property type="protein sequence ID" value="MPC42373.1"/>
    <property type="molecule type" value="Genomic_DNA"/>
</dbReference>
<feature type="compositionally biased region" description="Polar residues" evidence="1">
    <location>
        <begin position="31"/>
        <end position="42"/>
    </location>
</feature>
<evidence type="ECO:0000313" key="2">
    <source>
        <dbReference type="EMBL" id="MPC42373.1"/>
    </source>
</evidence>
<feature type="region of interest" description="Disordered" evidence="1">
    <location>
        <begin position="1"/>
        <end position="43"/>
    </location>
</feature>
<sequence length="114" mass="12479">MRQGATQGPRGRGQACCSGPPPPCPPPPLTSPRNGPGQQSPLSRKIQLLEIHELHGHGQKEPLAEEYWPQSTFVQNDAAILGRLKDPAYHQRRPSDQHFSQLVPSVAIHILSAK</sequence>
<protein>
    <submittedName>
        <fullName evidence="2">Uncharacterized protein</fullName>
    </submittedName>
</protein>